<dbReference type="InterPro" id="IPR010992">
    <property type="entry name" value="IHF-like_DNA-bd_dom_sf"/>
</dbReference>
<protein>
    <recommendedName>
        <fullName evidence="4">Major basic nuclear protein</fullName>
    </recommendedName>
</protein>
<proteinExistence type="predicted"/>
<sequence length="160" mass="17109">MLDFESLLIRDCAQSLAGELHNASWSGSSCLFVTFCCRSLESMAPAKAMKATKAKKVAMKAMKGQKVMSKGGLATELANATEMKKSQITSILNSLAEIGAGEVKKTGKFTLPGLCMIKTRQKKATKAGKKMMFGQEVMVKAQPAKTVVKAFPVAALKSQI</sequence>
<evidence type="ECO:0000313" key="3">
    <source>
        <dbReference type="Proteomes" id="UP001642484"/>
    </source>
</evidence>
<reference evidence="1 3" key="1">
    <citation type="submission" date="2024-02" db="EMBL/GenBank/DDBJ databases">
        <authorList>
            <person name="Chen Y."/>
            <person name="Shah S."/>
            <person name="Dougan E. K."/>
            <person name="Thang M."/>
            <person name="Chan C."/>
        </authorList>
    </citation>
    <scope>NUCLEOTIDE SEQUENCE [LARGE SCALE GENOMIC DNA]</scope>
</reference>
<dbReference type="InterPro" id="IPR000119">
    <property type="entry name" value="Hist_DNA-bd"/>
</dbReference>
<gene>
    <name evidence="1" type="ORF">CCMP2556_LOCUS23820</name>
    <name evidence="2" type="ORF">CCMP2556_LOCUS23828</name>
</gene>
<dbReference type="Pfam" id="PF00216">
    <property type="entry name" value="Bac_DNA_binding"/>
    <property type="match status" value="1"/>
</dbReference>
<accession>A0ABP0M3K9</accession>
<evidence type="ECO:0008006" key="4">
    <source>
        <dbReference type="Google" id="ProtNLM"/>
    </source>
</evidence>
<evidence type="ECO:0000313" key="2">
    <source>
        <dbReference type="EMBL" id="CAK9045686.1"/>
    </source>
</evidence>
<evidence type="ECO:0000313" key="1">
    <source>
        <dbReference type="EMBL" id="CAK9045663.1"/>
    </source>
</evidence>
<name>A0ABP0M3K9_9DINO</name>
<dbReference type="EMBL" id="CAXAMN010015413">
    <property type="protein sequence ID" value="CAK9045686.1"/>
    <property type="molecule type" value="Genomic_DNA"/>
</dbReference>
<dbReference type="EMBL" id="CAXAMN010015402">
    <property type="protein sequence ID" value="CAK9045663.1"/>
    <property type="molecule type" value="Genomic_DNA"/>
</dbReference>
<comment type="caution">
    <text evidence="1">The sequence shown here is derived from an EMBL/GenBank/DDBJ whole genome shotgun (WGS) entry which is preliminary data.</text>
</comment>
<dbReference type="Proteomes" id="UP001642484">
    <property type="component" value="Unassembled WGS sequence"/>
</dbReference>
<dbReference type="Gene3D" id="4.10.520.10">
    <property type="entry name" value="IHF-like DNA-binding proteins"/>
    <property type="match status" value="1"/>
</dbReference>
<dbReference type="CDD" id="cd13834">
    <property type="entry name" value="HU_like"/>
    <property type="match status" value="1"/>
</dbReference>
<keyword evidence="3" id="KW-1185">Reference proteome</keyword>
<organism evidence="1 3">
    <name type="scientific">Durusdinium trenchii</name>
    <dbReference type="NCBI Taxonomy" id="1381693"/>
    <lineage>
        <taxon>Eukaryota</taxon>
        <taxon>Sar</taxon>
        <taxon>Alveolata</taxon>
        <taxon>Dinophyceae</taxon>
        <taxon>Suessiales</taxon>
        <taxon>Symbiodiniaceae</taxon>
        <taxon>Durusdinium</taxon>
    </lineage>
</organism>
<dbReference type="SUPFAM" id="SSF47729">
    <property type="entry name" value="IHF-like DNA-binding proteins"/>
    <property type="match status" value="1"/>
</dbReference>